<accession>A0A0K0EQV9</accession>
<dbReference type="WBParaSite" id="SSTP_0001184000.1">
    <property type="protein sequence ID" value="SSTP_0001184000.1"/>
    <property type="gene ID" value="SSTP_0001184000"/>
</dbReference>
<dbReference type="WBParaSite" id="TCONS_00000630.p1">
    <property type="protein sequence ID" value="TCONS_00000630.p1"/>
    <property type="gene ID" value="XLOC_000614"/>
</dbReference>
<sequence>MDSETILKELNDAHCTNVIDLLNITNRLRAYRKCRLCSKKFAYSRNCNNVYQHCVMHEELREIIKLNIPGSCYNNYIKFASGNVQDSNDNFKNISNDKKNEVKDKLSILEKVEMICTIKRTFESSDMLTSQKDVTSKIERKNLLEDVSDIEKSIEDLCNNNPNDSIILKSPIKNISYEKSFKDNCKIDVENEYIVKKNDKLANGLLTSKSSLNFFNVNSSNFPSRSYKIFKQTSEYGLTQPTSNGKFKCSNCDLIYPYKVCLKDIYIHSAGHNELFYIMKKMLKPSYLRVIKNRMRKIENKKKIEVGQLENKNKYIAMGDSLKNDAKNIKEEVSNQPNLAVIEKLRFRPFETDVINLTHVDFGYRICNECKALFSLNDRPYTIYKHCFHHKSFHKILIDNVQHDVLLEMIMKARREKKKVQKKQKGIINK</sequence>
<proteinExistence type="predicted"/>
<protein>
    <submittedName>
        <fullName evidence="2 3">C2H2-type domain-containing protein</fullName>
    </submittedName>
</protein>
<organism evidence="2">
    <name type="scientific">Strongyloides stercoralis</name>
    <name type="common">Threadworm</name>
    <dbReference type="NCBI Taxonomy" id="6248"/>
    <lineage>
        <taxon>Eukaryota</taxon>
        <taxon>Metazoa</taxon>
        <taxon>Ecdysozoa</taxon>
        <taxon>Nematoda</taxon>
        <taxon>Chromadorea</taxon>
        <taxon>Rhabditida</taxon>
        <taxon>Tylenchina</taxon>
        <taxon>Panagrolaimomorpha</taxon>
        <taxon>Strongyloidoidea</taxon>
        <taxon>Strongyloididae</taxon>
        <taxon>Strongyloides</taxon>
    </lineage>
</organism>
<reference evidence="2" key="1">
    <citation type="submission" date="2015-08" db="UniProtKB">
        <authorList>
            <consortium name="WormBaseParasite"/>
        </authorList>
    </citation>
    <scope>IDENTIFICATION</scope>
</reference>
<keyword evidence="1" id="KW-1185">Reference proteome</keyword>
<evidence type="ECO:0000313" key="3">
    <source>
        <dbReference type="WBParaSite" id="TCONS_00000630.p1"/>
    </source>
</evidence>
<dbReference type="Proteomes" id="UP000035681">
    <property type="component" value="Unplaced"/>
</dbReference>
<evidence type="ECO:0000313" key="1">
    <source>
        <dbReference type="Proteomes" id="UP000035681"/>
    </source>
</evidence>
<evidence type="ECO:0000313" key="2">
    <source>
        <dbReference type="WBParaSite" id="SSTP_0001184000.1"/>
    </source>
</evidence>
<name>A0A0K0EQV9_STRER</name>
<dbReference type="AlphaFoldDB" id="A0A0K0EQV9"/>